<sequence length="241" mass="27426">MNSWKKARDLPSVVGYNPTYIGCGRYGFVCERNNKVRLCEGENIFGPAFLCPPNTVCSEDSSDVCVNIGNFIDSSFTRTIRCHRNERIADPNVPDCKGYILCIPNRNRFQGIKFKCSGHTVFNGYTRTCSAPDKYKCPIVNTTKKPELFGDNHRMDNRGEVKLIDSKGDTRRTIDCKNYKFSVTQDQTPAKATYFCPSRPVAGESAVRCTIFSNQFCITLERDNEDQFIQDNNAAYRRPRM</sequence>
<feature type="domain" description="Chitin-binding type-2" evidence="1">
    <location>
        <begin position="79"/>
        <end position="139"/>
    </location>
</feature>
<keyword evidence="3" id="KW-1185">Reference proteome</keyword>
<dbReference type="AlphaFoldDB" id="A0A0L7LC17"/>
<organism evidence="2 3">
    <name type="scientific">Operophtera brumata</name>
    <name type="common">Winter moth</name>
    <name type="synonym">Phalaena brumata</name>
    <dbReference type="NCBI Taxonomy" id="104452"/>
    <lineage>
        <taxon>Eukaryota</taxon>
        <taxon>Metazoa</taxon>
        <taxon>Ecdysozoa</taxon>
        <taxon>Arthropoda</taxon>
        <taxon>Hexapoda</taxon>
        <taxon>Insecta</taxon>
        <taxon>Pterygota</taxon>
        <taxon>Neoptera</taxon>
        <taxon>Endopterygota</taxon>
        <taxon>Lepidoptera</taxon>
        <taxon>Glossata</taxon>
        <taxon>Ditrysia</taxon>
        <taxon>Geometroidea</taxon>
        <taxon>Geometridae</taxon>
        <taxon>Larentiinae</taxon>
        <taxon>Operophtera</taxon>
    </lineage>
</organism>
<evidence type="ECO:0000313" key="3">
    <source>
        <dbReference type="Proteomes" id="UP000037510"/>
    </source>
</evidence>
<proteinExistence type="predicted"/>
<dbReference type="GO" id="GO:0005576">
    <property type="term" value="C:extracellular region"/>
    <property type="evidence" value="ECO:0007669"/>
    <property type="project" value="InterPro"/>
</dbReference>
<dbReference type="GO" id="GO:0008061">
    <property type="term" value="F:chitin binding"/>
    <property type="evidence" value="ECO:0007669"/>
    <property type="project" value="InterPro"/>
</dbReference>
<evidence type="ECO:0000313" key="2">
    <source>
        <dbReference type="EMBL" id="KOB72944.1"/>
    </source>
</evidence>
<gene>
    <name evidence="2" type="ORF">OBRU01_11602</name>
</gene>
<dbReference type="Proteomes" id="UP000037510">
    <property type="component" value="Unassembled WGS sequence"/>
</dbReference>
<dbReference type="PROSITE" id="PS50940">
    <property type="entry name" value="CHIT_BIND_II"/>
    <property type="match status" value="1"/>
</dbReference>
<dbReference type="EMBL" id="JTDY01001767">
    <property type="protein sequence ID" value="KOB72944.1"/>
    <property type="molecule type" value="Genomic_DNA"/>
</dbReference>
<dbReference type="SUPFAM" id="SSF57625">
    <property type="entry name" value="Invertebrate chitin-binding proteins"/>
    <property type="match status" value="1"/>
</dbReference>
<protein>
    <recommendedName>
        <fullName evidence="1">Chitin-binding type-2 domain-containing protein</fullName>
    </recommendedName>
</protein>
<dbReference type="Pfam" id="PF01607">
    <property type="entry name" value="CBM_14"/>
    <property type="match status" value="1"/>
</dbReference>
<dbReference type="InterPro" id="IPR036508">
    <property type="entry name" value="Chitin-bd_dom_sf"/>
</dbReference>
<dbReference type="Gene3D" id="2.170.140.10">
    <property type="entry name" value="Chitin binding domain"/>
    <property type="match status" value="1"/>
</dbReference>
<name>A0A0L7LC17_OPEBR</name>
<dbReference type="InterPro" id="IPR002557">
    <property type="entry name" value="Chitin-bd_dom"/>
</dbReference>
<evidence type="ECO:0000259" key="1">
    <source>
        <dbReference type="PROSITE" id="PS50940"/>
    </source>
</evidence>
<comment type="caution">
    <text evidence="2">The sequence shown here is derived from an EMBL/GenBank/DDBJ whole genome shotgun (WGS) entry which is preliminary data.</text>
</comment>
<dbReference type="SMART" id="SM00494">
    <property type="entry name" value="ChtBD2"/>
    <property type="match status" value="1"/>
</dbReference>
<accession>A0A0L7LC17</accession>
<reference evidence="2 3" key="1">
    <citation type="journal article" date="2015" name="Genome Biol. Evol.">
        <title>The genome of winter moth (Operophtera brumata) provides a genomic perspective on sexual dimorphism and phenology.</title>
        <authorList>
            <person name="Derks M.F."/>
            <person name="Smit S."/>
            <person name="Salis L."/>
            <person name="Schijlen E."/>
            <person name="Bossers A."/>
            <person name="Mateman C."/>
            <person name="Pijl A.S."/>
            <person name="de Ridder D."/>
            <person name="Groenen M.A."/>
            <person name="Visser M.E."/>
            <person name="Megens H.J."/>
        </authorList>
    </citation>
    <scope>NUCLEOTIDE SEQUENCE [LARGE SCALE GENOMIC DNA]</scope>
    <source>
        <strain evidence="2">WM2013NL</strain>
        <tissue evidence="2">Head and thorax</tissue>
    </source>
</reference>